<dbReference type="Pfam" id="PF00239">
    <property type="entry name" value="Resolvase"/>
    <property type="match status" value="1"/>
</dbReference>
<dbReference type="InterPro" id="IPR006118">
    <property type="entry name" value="Recombinase_CS"/>
</dbReference>
<evidence type="ECO:0000256" key="2">
    <source>
        <dbReference type="ARBA" id="ARBA00023125"/>
    </source>
</evidence>
<keyword evidence="3" id="KW-0233">DNA recombination</keyword>
<evidence type="ECO:0000256" key="5">
    <source>
        <dbReference type="PROSITE-ProRule" id="PRU10137"/>
    </source>
</evidence>
<evidence type="ECO:0000256" key="3">
    <source>
        <dbReference type="ARBA" id="ARBA00023172"/>
    </source>
</evidence>
<evidence type="ECO:0000259" key="6">
    <source>
        <dbReference type="PROSITE" id="PS51736"/>
    </source>
</evidence>
<dbReference type="Pfam" id="PF07508">
    <property type="entry name" value="Recombinase"/>
    <property type="match status" value="1"/>
</dbReference>
<organism evidence="8 9">
    <name type="scientific">Viridibacillus arenosi FSL R5-213</name>
    <dbReference type="NCBI Taxonomy" id="1227360"/>
    <lineage>
        <taxon>Bacteria</taxon>
        <taxon>Bacillati</taxon>
        <taxon>Bacillota</taxon>
        <taxon>Bacilli</taxon>
        <taxon>Bacillales</taxon>
        <taxon>Caryophanaceae</taxon>
        <taxon>Viridibacillus</taxon>
    </lineage>
</organism>
<keyword evidence="1" id="KW-0229">DNA integration</keyword>
<feature type="domain" description="Recombinase" evidence="7">
    <location>
        <begin position="158"/>
        <end position="273"/>
    </location>
</feature>
<dbReference type="InterPro" id="IPR011109">
    <property type="entry name" value="DNA_bind_recombinase_dom"/>
</dbReference>
<reference evidence="8 9" key="1">
    <citation type="journal article" date="2014" name="BMC Genomics">
        <title>Genomic comparison of sporeforming bacilli isolated from milk.</title>
        <authorList>
            <person name="Moreno Switt A.I."/>
            <person name="Andrus A.D."/>
            <person name="Ranieri M.L."/>
            <person name="Orsi R.H."/>
            <person name="Ivy R."/>
            <person name="den Bakker H.C."/>
            <person name="Martin N.H."/>
            <person name="Wiedmann M."/>
            <person name="Boor K.J."/>
        </authorList>
    </citation>
    <scope>NUCLEOTIDE SEQUENCE [LARGE SCALE GENOMIC DNA]</scope>
    <source>
        <strain evidence="8 9">FSL R5-213</strain>
    </source>
</reference>
<dbReference type="PROSITE" id="PS00397">
    <property type="entry name" value="RECOMBINASES_1"/>
    <property type="match status" value="1"/>
</dbReference>
<dbReference type="GO" id="GO:0003677">
    <property type="term" value="F:DNA binding"/>
    <property type="evidence" value="ECO:0007669"/>
    <property type="project" value="UniProtKB-KW"/>
</dbReference>
<name>W4EVV5_9BACL</name>
<dbReference type="PANTHER" id="PTHR30461:SF23">
    <property type="entry name" value="DNA RECOMBINASE-RELATED"/>
    <property type="match status" value="1"/>
</dbReference>
<dbReference type="SMART" id="SM00857">
    <property type="entry name" value="Resolvase"/>
    <property type="match status" value="1"/>
</dbReference>
<dbReference type="Gene3D" id="3.90.1750.20">
    <property type="entry name" value="Putative Large Serine Recombinase, Chain B, Domain 2"/>
    <property type="match status" value="1"/>
</dbReference>
<protein>
    <submittedName>
        <fullName evidence="8">Resolvase</fullName>
    </submittedName>
</protein>
<dbReference type="InterPro" id="IPR036162">
    <property type="entry name" value="Resolvase-like_N_sf"/>
</dbReference>
<dbReference type="SUPFAM" id="SSF53041">
    <property type="entry name" value="Resolvase-like"/>
    <property type="match status" value="1"/>
</dbReference>
<dbReference type="eggNOG" id="COG1961">
    <property type="taxonomic scope" value="Bacteria"/>
</dbReference>
<comment type="caution">
    <text evidence="8">The sequence shown here is derived from an EMBL/GenBank/DDBJ whole genome shotgun (WGS) entry which is preliminary data.</text>
</comment>
<dbReference type="GO" id="GO:0015074">
    <property type="term" value="P:DNA integration"/>
    <property type="evidence" value="ECO:0007669"/>
    <property type="project" value="UniProtKB-KW"/>
</dbReference>
<evidence type="ECO:0000256" key="1">
    <source>
        <dbReference type="ARBA" id="ARBA00022908"/>
    </source>
</evidence>
<dbReference type="AlphaFoldDB" id="W4EVV5"/>
<gene>
    <name evidence="8" type="ORF">C176_12628</name>
</gene>
<evidence type="ECO:0000313" key="9">
    <source>
        <dbReference type="Proteomes" id="UP000019062"/>
    </source>
</evidence>
<accession>W4EVV5</accession>
<dbReference type="CDD" id="cd03768">
    <property type="entry name" value="SR_ResInv"/>
    <property type="match status" value="1"/>
</dbReference>
<dbReference type="PROSITE" id="PS51736">
    <property type="entry name" value="RECOMBINASES_3"/>
    <property type="match status" value="1"/>
</dbReference>
<dbReference type="RefSeq" id="WP_038185545.1">
    <property type="nucleotide sequence ID" value="NZ_ASQA01000028.1"/>
</dbReference>
<keyword evidence="2" id="KW-0238">DNA-binding</keyword>
<dbReference type="Proteomes" id="UP000019062">
    <property type="component" value="Unassembled WGS sequence"/>
</dbReference>
<dbReference type="Gene3D" id="3.40.50.1390">
    <property type="entry name" value="Resolvase, N-terminal catalytic domain"/>
    <property type="match status" value="1"/>
</dbReference>
<dbReference type="EMBL" id="ASQA01000028">
    <property type="protein sequence ID" value="ETT84212.1"/>
    <property type="molecule type" value="Genomic_DNA"/>
</dbReference>
<proteinExistence type="predicted"/>
<sequence length="473" mass="54343">MKSVIYVRVSTEEQAKHGYSIAAQLEKLEAYCVSQGWELVGEPFIDDGYSAKDLNRPHFQEMMNVVKAGGIDVVLVYRLDRLTRSVSDLYEILQELDQYNCKFKSATEVYDTTNAMGRLFITLVAAIAQWERENTAERVRMGMEKKTKLGEWKGGTPPYGYRVVDEKLVIYEDEAKVVKEVFKLSKTLGFLTIAKQLTSRGFPTRYGGEWHVDSVRGIANNCVYAGYLTFNESKKDYKKPPREQKLYEGNHERIISREEFWGLQDILDKRRTFGGKRETSNYYFSSILKCARCGHSIAGHRSGNKKTYRCSGKKTGKKCSSHIILEDNLVKTVFAHFSQLTEQFLTADGDSEYPTERLATLKSELSAVEKLMQKKKTMFENDVIDIDELISSTSTLRDKEKEIRRELNSIKQIDTSSDTLKSIVENMDTLWLHANDYERKELMTTVFSQLVIDTKDEYRSSKQAREIVIVSAK</sequence>
<dbReference type="PROSITE" id="PS51737">
    <property type="entry name" value="RECOMBINASE_DNA_BIND"/>
    <property type="match status" value="1"/>
</dbReference>
<evidence type="ECO:0000259" key="7">
    <source>
        <dbReference type="PROSITE" id="PS51737"/>
    </source>
</evidence>
<keyword evidence="9" id="KW-1185">Reference proteome</keyword>
<dbReference type="Pfam" id="PF13408">
    <property type="entry name" value="Zn_ribbon_recom"/>
    <property type="match status" value="1"/>
</dbReference>
<dbReference type="PATRIC" id="fig|1227360.4.peg.2578"/>
<dbReference type="GO" id="GO:0000150">
    <property type="term" value="F:DNA strand exchange activity"/>
    <property type="evidence" value="ECO:0007669"/>
    <property type="project" value="InterPro"/>
</dbReference>
<feature type="domain" description="Resolvase/invertase-type recombinase catalytic" evidence="6">
    <location>
        <begin position="2"/>
        <end position="150"/>
    </location>
</feature>
<dbReference type="PANTHER" id="PTHR30461">
    <property type="entry name" value="DNA-INVERTASE FROM LAMBDOID PROPHAGE"/>
    <property type="match status" value="1"/>
</dbReference>
<feature type="active site" description="O-(5'-phospho-DNA)-serine intermediate" evidence="4 5">
    <location>
        <position position="10"/>
    </location>
</feature>
<dbReference type="InterPro" id="IPR050639">
    <property type="entry name" value="SSR_resolvase"/>
</dbReference>
<dbReference type="InterPro" id="IPR038109">
    <property type="entry name" value="DNA_bind_recomb_sf"/>
</dbReference>
<dbReference type="InterPro" id="IPR006119">
    <property type="entry name" value="Resolv_N"/>
</dbReference>
<evidence type="ECO:0000313" key="8">
    <source>
        <dbReference type="EMBL" id="ETT84212.1"/>
    </source>
</evidence>
<dbReference type="InterPro" id="IPR025827">
    <property type="entry name" value="Zn_ribbon_recom_dom"/>
</dbReference>
<evidence type="ECO:0000256" key="4">
    <source>
        <dbReference type="PIRSR" id="PIRSR606118-50"/>
    </source>
</evidence>